<comment type="caution">
    <text evidence="4">The sequence shown here is derived from an EMBL/GenBank/DDBJ whole genome shotgun (WGS) entry which is preliminary data.</text>
</comment>
<feature type="coiled-coil region" evidence="3">
    <location>
        <begin position="62"/>
        <end position="117"/>
    </location>
</feature>
<dbReference type="PANTHER" id="PTHR35089:SF1">
    <property type="entry name" value="CHAPERONE PROTEIN SKP"/>
    <property type="match status" value="1"/>
</dbReference>
<evidence type="ECO:0000256" key="1">
    <source>
        <dbReference type="ARBA" id="ARBA00009091"/>
    </source>
</evidence>
<dbReference type="SMART" id="SM00935">
    <property type="entry name" value="OmpH"/>
    <property type="match status" value="1"/>
</dbReference>
<proteinExistence type="inferred from homology"/>
<comment type="similarity">
    <text evidence="1">Belongs to the Skp family.</text>
</comment>
<dbReference type="InterPro" id="IPR024930">
    <property type="entry name" value="Skp_dom_sf"/>
</dbReference>
<accession>A0A4Q9FPW4</accession>
<dbReference type="GO" id="GO:0050821">
    <property type="term" value="P:protein stabilization"/>
    <property type="evidence" value="ECO:0007669"/>
    <property type="project" value="TreeGrafter"/>
</dbReference>
<reference evidence="4 5" key="1">
    <citation type="journal article" date="2015" name="Int. J. Syst. Evol. Microbiol.">
        <title>Hyunsoonleella pacifica sp. nov., isolated from seawater of South Pacific Gyre.</title>
        <authorList>
            <person name="Gao X."/>
            <person name="Zhang Z."/>
            <person name="Dai X."/>
            <person name="Zhang X.H."/>
        </authorList>
    </citation>
    <scope>NUCLEOTIDE SEQUENCE [LARGE SCALE GENOMIC DNA]</scope>
    <source>
        <strain evidence="4 5">SW033</strain>
    </source>
</reference>
<sequence>MKNIFYALITLLVLASCQKPNKIGYVDNGIIVKDYQKAKDLEAKYKSKEDAFKKKTDSVSQAFQIEAQKEQLEAQKLAQRNKRKQAEEIMLGLQKKQQLLQQEMQFEQQQLAKAVQDESDSLIVKIKNFIKDYGKKNQYTFILGTSDGASSVIYGEDQTDLTQTIIDALNAEYKKE</sequence>
<dbReference type="RefSeq" id="WP_130936689.1">
    <property type="nucleotide sequence ID" value="NZ_BMEE01000002.1"/>
</dbReference>
<dbReference type="PANTHER" id="PTHR35089">
    <property type="entry name" value="CHAPERONE PROTEIN SKP"/>
    <property type="match status" value="1"/>
</dbReference>
<dbReference type="AlphaFoldDB" id="A0A4Q9FPW4"/>
<keyword evidence="3" id="KW-0175">Coiled coil</keyword>
<gene>
    <name evidence="4" type="ORF">EYD46_08745</name>
</gene>
<evidence type="ECO:0000256" key="3">
    <source>
        <dbReference type="SAM" id="Coils"/>
    </source>
</evidence>
<protein>
    <submittedName>
        <fullName evidence="4">OmpH family outer membrane protein</fullName>
    </submittedName>
</protein>
<dbReference type="GO" id="GO:0051082">
    <property type="term" value="F:unfolded protein binding"/>
    <property type="evidence" value="ECO:0007669"/>
    <property type="project" value="InterPro"/>
</dbReference>
<dbReference type="PROSITE" id="PS51257">
    <property type="entry name" value="PROKAR_LIPOPROTEIN"/>
    <property type="match status" value="1"/>
</dbReference>
<dbReference type="GO" id="GO:0005829">
    <property type="term" value="C:cytosol"/>
    <property type="evidence" value="ECO:0007669"/>
    <property type="project" value="TreeGrafter"/>
</dbReference>
<evidence type="ECO:0000313" key="5">
    <source>
        <dbReference type="Proteomes" id="UP000292372"/>
    </source>
</evidence>
<dbReference type="OrthoDB" id="1145062at2"/>
<evidence type="ECO:0000256" key="2">
    <source>
        <dbReference type="ARBA" id="ARBA00022729"/>
    </source>
</evidence>
<dbReference type="Pfam" id="PF03938">
    <property type="entry name" value="OmpH"/>
    <property type="match status" value="1"/>
</dbReference>
<keyword evidence="5" id="KW-1185">Reference proteome</keyword>
<dbReference type="Proteomes" id="UP000292372">
    <property type="component" value="Unassembled WGS sequence"/>
</dbReference>
<dbReference type="Gene3D" id="3.30.910.20">
    <property type="entry name" value="Skp domain"/>
    <property type="match status" value="1"/>
</dbReference>
<dbReference type="InterPro" id="IPR005632">
    <property type="entry name" value="Chaperone_Skp"/>
</dbReference>
<evidence type="ECO:0000313" key="4">
    <source>
        <dbReference type="EMBL" id="TBN16708.1"/>
    </source>
</evidence>
<organism evidence="4 5">
    <name type="scientific">Hyunsoonleella pacifica</name>
    <dbReference type="NCBI Taxonomy" id="1080224"/>
    <lineage>
        <taxon>Bacteria</taxon>
        <taxon>Pseudomonadati</taxon>
        <taxon>Bacteroidota</taxon>
        <taxon>Flavobacteriia</taxon>
        <taxon>Flavobacteriales</taxon>
        <taxon>Flavobacteriaceae</taxon>
    </lineage>
</organism>
<dbReference type="EMBL" id="SIRS01000003">
    <property type="protein sequence ID" value="TBN16708.1"/>
    <property type="molecule type" value="Genomic_DNA"/>
</dbReference>
<dbReference type="SUPFAM" id="SSF111384">
    <property type="entry name" value="OmpH-like"/>
    <property type="match status" value="1"/>
</dbReference>
<name>A0A4Q9FPW4_9FLAO</name>
<keyword evidence="2" id="KW-0732">Signal</keyword>